<organism evidence="1 2">
    <name type="scientific">Acaulospora colombiana</name>
    <dbReference type="NCBI Taxonomy" id="27376"/>
    <lineage>
        <taxon>Eukaryota</taxon>
        <taxon>Fungi</taxon>
        <taxon>Fungi incertae sedis</taxon>
        <taxon>Mucoromycota</taxon>
        <taxon>Glomeromycotina</taxon>
        <taxon>Glomeromycetes</taxon>
        <taxon>Diversisporales</taxon>
        <taxon>Acaulosporaceae</taxon>
        <taxon>Acaulospora</taxon>
    </lineage>
</organism>
<reference evidence="1" key="1">
    <citation type="submission" date="2021-06" db="EMBL/GenBank/DDBJ databases">
        <authorList>
            <person name="Kallberg Y."/>
            <person name="Tangrot J."/>
            <person name="Rosling A."/>
        </authorList>
    </citation>
    <scope>NUCLEOTIDE SEQUENCE</scope>
    <source>
        <strain evidence="1">CL356</strain>
    </source>
</reference>
<comment type="caution">
    <text evidence="1">The sequence shown here is derived from an EMBL/GenBank/DDBJ whole genome shotgun (WGS) entry which is preliminary data.</text>
</comment>
<evidence type="ECO:0000313" key="1">
    <source>
        <dbReference type="EMBL" id="CAG8774220.1"/>
    </source>
</evidence>
<feature type="non-terminal residue" evidence="1">
    <location>
        <position position="61"/>
    </location>
</feature>
<protein>
    <submittedName>
        <fullName evidence="1">9718_t:CDS:1</fullName>
    </submittedName>
</protein>
<gene>
    <name evidence="1" type="ORF">ACOLOM_LOCUS13993</name>
</gene>
<proteinExistence type="predicted"/>
<evidence type="ECO:0000313" key="2">
    <source>
        <dbReference type="Proteomes" id="UP000789525"/>
    </source>
</evidence>
<dbReference type="Proteomes" id="UP000789525">
    <property type="component" value="Unassembled WGS sequence"/>
</dbReference>
<keyword evidence="2" id="KW-1185">Reference proteome</keyword>
<name>A0ACA9R2G2_9GLOM</name>
<sequence>MASFARTGRKIVAIGRNYAKHAKELGNAVPEKPFFFLKPTSSYVFSGGNVEIPQGVLVHHE</sequence>
<dbReference type="EMBL" id="CAJVPT010066966">
    <property type="protein sequence ID" value="CAG8774220.1"/>
    <property type="molecule type" value="Genomic_DNA"/>
</dbReference>
<accession>A0ACA9R2G2</accession>